<comment type="caution">
    <text evidence="3">The sequence shown here is derived from an EMBL/GenBank/DDBJ whole genome shotgun (WGS) entry which is preliminary data.</text>
</comment>
<dbReference type="RefSeq" id="WP_394469762.1">
    <property type="nucleotide sequence ID" value="NZ_JBIGHY010000002.1"/>
</dbReference>
<protein>
    <submittedName>
        <fullName evidence="3">TIGR04438 family Trp-rich protein</fullName>
    </submittedName>
</protein>
<reference evidence="3 4" key="1">
    <citation type="submission" date="2024-09" db="EMBL/GenBank/DDBJ databases">
        <title>Novel species of the genus Pelomonas and Roseateles isolated from streams.</title>
        <authorList>
            <person name="Lu H."/>
        </authorList>
    </citation>
    <scope>NUCLEOTIDE SEQUENCE [LARGE SCALE GENOMIC DNA]</scope>
    <source>
        <strain evidence="3 4">DC23W</strain>
    </source>
</reference>
<proteinExistence type="predicted"/>
<evidence type="ECO:0000256" key="2">
    <source>
        <dbReference type="SAM" id="Phobius"/>
    </source>
</evidence>
<name>A0ABW7EJQ8_9BURK</name>
<accession>A0ABW7EJQ8</accession>
<sequence length="87" mass="10045">MAFLLIGLVMLVLRLGGWVEFHKDPFWAWVMVVTPFLLAALWWMWADASGLTKRRAMNEMEAKKAARRAQQMEALGQAPRGSSKRRR</sequence>
<dbReference type="EMBL" id="JBIGHY010000002">
    <property type="protein sequence ID" value="MFG6413684.1"/>
    <property type="molecule type" value="Genomic_DNA"/>
</dbReference>
<keyword evidence="2" id="KW-0812">Transmembrane</keyword>
<keyword evidence="2" id="KW-1133">Transmembrane helix</keyword>
<keyword evidence="2" id="KW-0472">Membrane</keyword>
<evidence type="ECO:0000313" key="3">
    <source>
        <dbReference type="EMBL" id="MFG6413684.1"/>
    </source>
</evidence>
<evidence type="ECO:0000256" key="1">
    <source>
        <dbReference type="SAM" id="MobiDB-lite"/>
    </source>
</evidence>
<keyword evidence="4" id="KW-1185">Reference proteome</keyword>
<evidence type="ECO:0000313" key="4">
    <source>
        <dbReference type="Proteomes" id="UP001606300"/>
    </source>
</evidence>
<feature type="region of interest" description="Disordered" evidence="1">
    <location>
        <begin position="68"/>
        <end position="87"/>
    </location>
</feature>
<dbReference type="NCBIfam" id="TIGR04438">
    <property type="entry name" value="small_Trp_rich"/>
    <property type="match status" value="1"/>
</dbReference>
<organism evidence="3 4">
    <name type="scientific">Pelomonas dachongensis</name>
    <dbReference type="NCBI Taxonomy" id="3299029"/>
    <lineage>
        <taxon>Bacteria</taxon>
        <taxon>Pseudomonadati</taxon>
        <taxon>Pseudomonadota</taxon>
        <taxon>Betaproteobacteria</taxon>
        <taxon>Burkholderiales</taxon>
        <taxon>Sphaerotilaceae</taxon>
        <taxon>Roseateles</taxon>
    </lineage>
</organism>
<dbReference type="InterPro" id="IPR031044">
    <property type="entry name" value="Small_Trp_rich"/>
</dbReference>
<dbReference type="Proteomes" id="UP001606300">
    <property type="component" value="Unassembled WGS sequence"/>
</dbReference>
<feature type="transmembrane region" description="Helical" evidence="2">
    <location>
        <begin position="26"/>
        <end position="45"/>
    </location>
</feature>
<gene>
    <name evidence="3" type="ORF">ACG02S_07205</name>
</gene>